<dbReference type="GO" id="GO:0003700">
    <property type="term" value="F:DNA-binding transcription factor activity"/>
    <property type="evidence" value="ECO:0007669"/>
    <property type="project" value="TreeGrafter"/>
</dbReference>
<dbReference type="PANTHER" id="PTHR30055:SF234">
    <property type="entry name" value="HTH-TYPE TRANSCRIPTIONAL REGULATOR BETI"/>
    <property type="match status" value="1"/>
</dbReference>
<dbReference type="EMBL" id="JTDN01000001">
    <property type="protein sequence ID" value="KHL25882.1"/>
    <property type="molecule type" value="Genomic_DNA"/>
</dbReference>
<sequence length="213" mass="23700">MIGSDQTAGQGRTARADQRRRHLLEVARRLFVQQGFHQTGVAQIASESEIKVGQIYRDFESKEAIIAAICEMDVAAWLEEDVLTAAVQQNDLPAIRAWLARFSQPEDTEEYRLVAEIMAEAGRNERIAESYRALDNRIMASLSAALEAIAPPDTERAAIDALAQLIMTFGVGMASRKIVLGKDGSQEACRLMDRFLTSEMATLFRCHVPCDQR</sequence>
<evidence type="ECO:0000256" key="3">
    <source>
        <dbReference type="ARBA" id="ARBA00023125"/>
    </source>
</evidence>
<evidence type="ECO:0000256" key="2">
    <source>
        <dbReference type="ARBA" id="ARBA00023015"/>
    </source>
</evidence>
<dbReference type="STRING" id="1572751.PK98_04655"/>
<dbReference type="Pfam" id="PF13977">
    <property type="entry name" value="TetR_C_6"/>
    <property type="match status" value="1"/>
</dbReference>
<name>A0A0B2C0S2_9SPHN</name>
<protein>
    <recommendedName>
        <fullName evidence="6">HTH tetR-type domain-containing protein</fullName>
    </recommendedName>
</protein>
<dbReference type="RefSeq" id="WP_039094645.1">
    <property type="nucleotide sequence ID" value="NZ_JTDN01000001.1"/>
</dbReference>
<keyword evidence="1" id="KW-0678">Repressor</keyword>
<dbReference type="InterPro" id="IPR001647">
    <property type="entry name" value="HTH_TetR"/>
</dbReference>
<feature type="domain" description="HTH tetR-type" evidence="6">
    <location>
        <begin position="17"/>
        <end position="77"/>
    </location>
</feature>
<evidence type="ECO:0000259" key="6">
    <source>
        <dbReference type="PROSITE" id="PS50977"/>
    </source>
</evidence>
<dbReference type="AlphaFoldDB" id="A0A0B2C0S2"/>
<accession>A0A0B2C0S2</accession>
<proteinExistence type="predicted"/>
<evidence type="ECO:0000313" key="7">
    <source>
        <dbReference type="EMBL" id="KHL25882.1"/>
    </source>
</evidence>
<organism evidence="7 8">
    <name type="scientific">Croceibacterium mercuriale</name>
    <dbReference type="NCBI Taxonomy" id="1572751"/>
    <lineage>
        <taxon>Bacteria</taxon>
        <taxon>Pseudomonadati</taxon>
        <taxon>Pseudomonadota</taxon>
        <taxon>Alphaproteobacteria</taxon>
        <taxon>Sphingomonadales</taxon>
        <taxon>Erythrobacteraceae</taxon>
        <taxon>Croceibacterium</taxon>
    </lineage>
</organism>
<dbReference type="PANTHER" id="PTHR30055">
    <property type="entry name" value="HTH-TYPE TRANSCRIPTIONAL REGULATOR RUTR"/>
    <property type="match status" value="1"/>
</dbReference>
<dbReference type="PROSITE" id="PS50977">
    <property type="entry name" value="HTH_TETR_2"/>
    <property type="match status" value="1"/>
</dbReference>
<dbReference type="Proteomes" id="UP000030988">
    <property type="component" value="Unassembled WGS sequence"/>
</dbReference>
<dbReference type="SUPFAM" id="SSF48498">
    <property type="entry name" value="Tetracyclin repressor-like, C-terminal domain"/>
    <property type="match status" value="1"/>
</dbReference>
<dbReference type="SUPFAM" id="SSF46689">
    <property type="entry name" value="Homeodomain-like"/>
    <property type="match status" value="1"/>
</dbReference>
<feature type="DNA-binding region" description="H-T-H motif" evidence="5">
    <location>
        <begin position="40"/>
        <end position="59"/>
    </location>
</feature>
<evidence type="ECO:0000256" key="5">
    <source>
        <dbReference type="PROSITE-ProRule" id="PRU00335"/>
    </source>
</evidence>
<gene>
    <name evidence="7" type="ORF">PK98_04655</name>
</gene>
<keyword evidence="4" id="KW-0804">Transcription</keyword>
<dbReference type="Gene3D" id="1.10.357.10">
    <property type="entry name" value="Tetracycline Repressor, domain 2"/>
    <property type="match status" value="1"/>
</dbReference>
<evidence type="ECO:0000256" key="1">
    <source>
        <dbReference type="ARBA" id="ARBA00022491"/>
    </source>
</evidence>
<reference evidence="7 8" key="1">
    <citation type="submission" date="2014-11" db="EMBL/GenBank/DDBJ databases">
        <title>Draft genome sequence of Kirrobacter mercurialis.</title>
        <authorList>
            <person name="Coil D.A."/>
            <person name="Eisen J.A."/>
        </authorList>
    </citation>
    <scope>NUCLEOTIDE SEQUENCE [LARGE SCALE GENOMIC DNA]</scope>
    <source>
        <strain evidence="7 8">Coronado</strain>
    </source>
</reference>
<keyword evidence="2" id="KW-0805">Transcription regulation</keyword>
<dbReference type="GO" id="GO:0000976">
    <property type="term" value="F:transcription cis-regulatory region binding"/>
    <property type="evidence" value="ECO:0007669"/>
    <property type="project" value="TreeGrafter"/>
</dbReference>
<keyword evidence="3 5" id="KW-0238">DNA-binding</keyword>
<dbReference type="Pfam" id="PF00440">
    <property type="entry name" value="TetR_N"/>
    <property type="match status" value="1"/>
</dbReference>
<evidence type="ECO:0000313" key="8">
    <source>
        <dbReference type="Proteomes" id="UP000030988"/>
    </source>
</evidence>
<dbReference type="InterPro" id="IPR036271">
    <property type="entry name" value="Tet_transcr_reg_TetR-rel_C_sf"/>
</dbReference>
<dbReference type="InterPro" id="IPR009057">
    <property type="entry name" value="Homeodomain-like_sf"/>
</dbReference>
<dbReference type="InterPro" id="IPR039538">
    <property type="entry name" value="BetI_C"/>
</dbReference>
<evidence type="ECO:0000256" key="4">
    <source>
        <dbReference type="ARBA" id="ARBA00023163"/>
    </source>
</evidence>
<dbReference type="PRINTS" id="PR00455">
    <property type="entry name" value="HTHTETR"/>
</dbReference>
<dbReference type="InterPro" id="IPR050109">
    <property type="entry name" value="HTH-type_TetR-like_transc_reg"/>
</dbReference>
<keyword evidence="8" id="KW-1185">Reference proteome</keyword>
<comment type="caution">
    <text evidence="7">The sequence shown here is derived from an EMBL/GenBank/DDBJ whole genome shotgun (WGS) entry which is preliminary data.</text>
</comment>